<gene>
    <name evidence="4" type="ORF">QYE76_067791</name>
</gene>
<name>A0AAD8SD28_LOLMU</name>
<keyword evidence="1" id="KW-0479">Metal-binding</keyword>
<dbReference type="InterPro" id="IPR001878">
    <property type="entry name" value="Znf_CCHC"/>
</dbReference>
<evidence type="ECO:0000313" key="4">
    <source>
        <dbReference type="EMBL" id="KAK1649986.1"/>
    </source>
</evidence>
<dbReference type="SMART" id="SM00343">
    <property type="entry name" value="ZnF_C2HC"/>
    <property type="match status" value="2"/>
</dbReference>
<accession>A0AAD8SD28</accession>
<dbReference type="SUPFAM" id="SSF57756">
    <property type="entry name" value="Retrovirus zinc finger-like domains"/>
    <property type="match status" value="1"/>
</dbReference>
<dbReference type="PROSITE" id="PS50158">
    <property type="entry name" value="ZF_CCHC"/>
    <property type="match status" value="1"/>
</dbReference>
<protein>
    <recommendedName>
        <fullName evidence="3">CCHC-type domain-containing protein</fullName>
    </recommendedName>
</protein>
<keyword evidence="1" id="KW-0862">Zinc</keyword>
<feature type="domain" description="CCHC-type" evidence="3">
    <location>
        <begin position="130"/>
        <end position="144"/>
    </location>
</feature>
<keyword evidence="1" id="KW-0863">Zinc-finger</keyword>
<feature type="compositionally biased region" description="Low complexity" evidence="2">
    <location>
        <begin position="155"/>
        <end position="168"/>
    </location>
</feature>
<feature type="region of interest" description="Disordered" evidence="2">
    <location>
        <begin position="57"/>
        <end position="80"/>
    </location>
</feature>
<dbReference type="InterPro" id="IPR036875">
    <property type="entry name" value="Znf_CCHC_sf"/>
</dbReference>
<evidence type="ECO:0000256" key="1">
    <source>
        <dbReference type="PROSITE-ProRule" id="PRU00047"/>
    </source>
</evidence>
<feature type="compositionally biased region" description="Low complexity" evidence="2">
    <location>
        <begin position="57"/>
        <end position="67"/>
    </location>
</feature>
<dbReference type="GO" id="GO:0003676">
    <property type="term" value="F:nucleic acid binding"/>
    <property type="evidence" value="ECO:0007669"/>
    <property type="project" value="InterPro"/>
</dbReference>
<dbReference type="Gene3D" id="4.10.60.10">
    <property type="entry name" value="Zinc finger, CCHC-type"/>
    <property type="match status" value="1"/>
</dbReference>
<organism evidence="4 5">
    <name type="scientific">Lolium multiflorum</name>
    <name type="common">Italian ryegrass</name>
    <name type="synonym">Lolium perenne subsp. multiflorum</name>
    <dbReference type="NCBI Taxonomy" id="4521"/>
    <lineage>
        <taxon>Eukaryota</taxon>
        <taxon>Viridiplantae</taxon>
        <taxon>Streptophyta</taxon>
        <taxon>Embryophyta</taxon>
        <taxon>Tracheophyta</taxon>
        <taxon>Spermatophyta</taxon>
        <taxon>Magnoliopsida</taxon>
        <taxon>Liliopsida</taxon>
        <taxon>Poales</taxon>
        <taxon>Poaceae</taxon>
        <taxon>BOP clade</taxon>
        <taxon>Pooideae</taxon>
        <taxon>Poodae</taxon>
        <taxon>Poeae</taxon>
        <taxon>Poeae Chloroplast Group 2 (Poeae type)</taxon>
        <taxon>Loliodinae</taxon>
        <taxon>Loliinae</taxon>
        <taxon>Lolium</taxon>
    </lineage>
</organism>
<dbReference type="AlphaFoldDB" id="A0AAD8SD28"/>
<evidence type="ECO:0000313" key="5">
    <source>
        <dbReference type="Proteomes" id="UP001231189"/>
    </source>
</evidence>
<dbReference type="EMBL" id="JAUUTY010000004">
    <property type="protein sequence ID" value="KAK1649986.1"/>
    <property type="molecule type" value="Genomic_DNA"/>
</dbReference>
<feature type="region of interest" description="Disordered" evidence="2">
    <location>
        <begin position="155"/>
        <end position="205"/>
    </location>
</feature>
<evidence type="ECO:0000256" key="2">
    <source>
        <dbReference type="SAM" id="MobiDB-lite"/>
    </source>
</evidence>
<dbReference type="Proteomes" id="UP001231189">
    <property type="component" value="Unassembled WGS sequence"/>
</dbReference>
<sequence>MPRRPPAHVSPALSVGGPAVSSSFLAVRDAELNPLGFAFPASCARFTPAHALLEAGAASGESPGSSATRPPPLLNEGTPVRPRSYLEAAKSPPLAFPPPPARPVQTLDLSGCFRCLSTLHKVRDCRDPIRCRGCGRSGHRLRECTMPFPQPTFVPTVTTPRPAVPSTTSRRRATPYPSALQFPLSPSPGARRARSASHPPYGLPF</sequence>
<proteinExistence type="predicted"/>
<evidence type="ECO:0000259" key="3">
    <source>
        <dbReference type="PROSITE" id="PS50158"/>
    </source>
</evidence>
<dbReference type="GO" id="GO:0008270">
    <property type="term" value="F:zinc ion binding"/>
    <property type="evidence" value="ECO:0007669"/>
    <property type="project" value="UniProtKB-KW"/>
</dbReference>
<comment type="caution">
    <text evidence="4">The sequence shown here is derived from an EMBL/GenBank/DDBJ whole genome shotgun (WGS) entry which is preliminary data.</text>
</comment>
<keyword evidence="5" id="KW-1185">Reference proteome</keyword>
<reference evidence="4" key="1">
    <citation type="submission" date="2023-07" db="EMBL/GenBank/DDBJ databases">
        <title>A chromosome-level genome assembly of Lolium multiflorum.</title>
        <authorList>
            <person name="Chen Y."/>
            <person name="Copetti D."/>
            <person name="Kolliker R."/>
            <person name="Studer B."/>
        </authorList>
    </citation>
    <scope>NUCLEOTIDE SEQUENCE</scope>
    <source>
        <strain evidence="4">02402/16</strain>
        <tissue evidence="4">Leaf</tissue>
    </source>
</reference>